<accession>A0A382R855</accession>
<dbReference type="GO" id="GO:0016887">
    <property type="term" value="F:ATP hydrolysis activity"/>
    <property type="evidence" value="ECO:0007669"/>
    <property type="project" value="InterPro"/>
</dbReference>
<dbReference type="InterPro" id="IPR011703">
    <property type="entry name" value="ATPase_AAA-3"/>
</dbReference>
<dbReference type="EMBL" id="UINC01119480">
    <property type="protein sequence ID" value="SVC93327.1"/>
    <property type="molecule type" value="Genomic_DNA"/>
</dbReference>
<dbReference type="PANTHER" id="PTHR42759">
    <property type="entry name" value="MOXR FAMILY PROTEIN"/>
    <property type="match status" value="1"/>
</dbReference>
<feature type="domain" description="ATPase AAA-3" evidence="1">
    <location>
        <begin position="66"/>
        <end position="159"/>
    </location>
</feature>
<reference evidence="2" key="1">
    <citation type="submission" date="2018-05" db="EMBL/GenBank/DDBJ databases">
        <authorList>
            <person name="Lanie J.A."/>
            <person name="Ng W.-L."/>
            <person name="Kazmierczak K.M."/>
            <person name="Andrzejewski T.M."/>
            <person name="Davidsen T.M."/>
            <person name="Wayne K.J."/>
            <person name="Tettelin H."/>
            <person name="Glass J.I."/>
            <person name="Rusch D."/>
            <person name="Podicherti R."/>
            <person name="Tsui H.-C.T."/>
            <person name="Winkler M.E."/>
        </authorList>
    </citation>
    <scope>NUCLEOTIDE SEQUENCE</scope>
</reference>
<dbReference type="PANTHER" id="PTHR42759:SF1">
    <property type="entry name" value="MAGNESIUM-CHELATASE SUBUNIT CHLD"/>
    <property type="match status" value="1"/>
</dbReference>
<dbReference type="AlphaFoldDB" id="A0A382R855"/>
<evidence type="ECO:0000313" key="2">
    <source>
        <dbReference type="EMBL" id="SVC93327.1"/>
    </source>
</evidence>
<gene>
    <name evidence="2" type="ORF">METZ01_LOCUS346181</name>
</gene>
<feature type="non-terminal residue" evidence="2">
    <location>
        <position position="159"/>
    </location>
</feature>
<organism evidence="2">
    <name type="scientific">marine metagenome</name>
    <dbReference type="NCBI Taxonomy" id="408172"/>
    <lineage>
        <taxon>unclassified sequences</taxon>
        <taxon>metagenomes</taxon>
        <taxon>ecological metagenomes</taxon>
    </lineage>
</organism>
<dbReference type="InterPro" id="IPR050764">
    <property type="entry name" value="CbbQ/NirQ/NorQ/GpvN"/>
</dbReference>
<evidence type="ECO:0000259" key="1">
    <source>
        <dbReference type="Pfam" id="PF07726"/>
    </source>
</evidence>
<proteinExistence type="predicted"/>
<dbReference type="GO" id="GO:0005524">
    <property type="term" value="F:ATP binding"/>
    <property type="evidence" value="ECO:0007669"/>
    <property type="project" value="InterPro"/>
</dbReference>
<dbReference type="SUPFAM" id="SSF52540">
    <property type="entry name" value="P-loop containing nucleoside triphosphate hydrolases"/>
    <property type="match status" value="1"/>
</dbReference>
<dbReference type="Pfam" id="PF07726">
    <property type="entry name" value="AAA_3"/>
    <property type="match status" value="1"/>
</dbReference>
<sequence>MHKLTLLDAGAPNSGGGMNQVSDEDKKAVDQLREQYNGMRAEMAKIIIGQDKVVEQMLICILSRGHSLLMGVPGLAKTLMVNSLSKIMSLQFSRIQFTPDLMPSDITGTEILQEGEAGRRQFEFVKGPIFANIVLADEINRTPPKTQSALLEAMQEHRV</sequence>
<dbReference type="InterPro" id="IPR027417">
    <property type="entry name" value="P-loop_NTPase"/>
</dbReference>
<dbReference type="Gene3D" id="3.40.50.300">
    <property type="entry name" value="P-loop containing nucleotide triphosphate hydrolases"/>
    <property type="match status" value="1"/>
</dbReference>
<protein>
    <recommendedName>
        <fullName evidence="1">ATPase AAA-3 domain-containing protein</fullName>
    </recommendedName>
</protein>
<name>A0A382R855_9ZZZZ</name>